<proteinExistence type="predicted"/>
<dbReference type="EMBL" id="CAFBLZ010000125">
    <property type="protein sequence ID" value="CAB4889354.1"/>
    <property type="molecule type" value="Genomic_DNA"/>
</dbReference>
<accession>A0A6J7F6T1</accession>
<organism evidence="2">
    <name type="scientific">freshwater metagenome</name>
    <dbReference type="NCBI Taxonomy" id="449393"/>
    <lineage>
        <taxon>unclassified sequences</taxon>
        <taxon>metagenomes</taxon>
        <taxon>ecological metagenomes</taxon>
    </lineage>
</organism>
<reference evidence="2" key="1">
    <citation type="submission" date="2020-05" db="EMBL/GenBank/DDBJ databases">
        <authorList>
            <person name="Chiriac C."/>
            <person name="Salcher M."/>
            <person name="Ghai R."/>
            <person name="Kavagutti S V."/>
        </authorList>
    </citation>
    <scope>NUCLEOTIDE SEQUENCE</scope>
</reference>
<feature type="region of interest" description="Disordered" evidence="1">
    <location>
        <begin position="1"/>
        <end position="41"/>
    </location>
</feature>
<name>A0A6J7F6T1_9ZZZZ</name>
<sequence>MTGAGLAAPAEDPIRARRAPTGTVVSTGTSIARRTPATGDGISVSTLSVDTSSNASSTATLSPTFLSQRVTVPSLTDSPRAGIVITVPDDALCAGAATGEATGAATGGGV</sequence>
<feature type="compositionally biased region" description="Polar residues" evidence="1">
    <location>
        <begin position="23"/>
        <end position="32"/>
    </location>
</feature>
<evidence type="ECO:0000313" key="2">
    <source>
        <dbReference type="EMBL" id="CAB4889354.1"/>
    </source>
</evidence>
<dbReference type="AlphaFoldDB" id="A0A6J7F6T1"/>
<gene>
    <name evidence="2" type="ORF">UFOPK3482_01142</name>
</gene>
<protein>
    <submittedName>
        <fullName evidence="2">Unannotated protein</fullName>
    </submittedName>
</protein>
<evidence type="ECO:0000256" key="1">
    <source>
        <dbReference type="SAM" id="MobiDB-lite"/>
    </source>
</evidence>